<evidence type="ECO:0000313" key="4">
    <source>
        <dbReference type="EMBL" id="MFC2948576.1"/>
    </source>
</evidence>
<dbReference type="Gene3D" id="2.60.40.1240">
    <property type="match status" value="1"/>
</dbReference>
<dbReference type="Pfam" id="PF11611">
    <property type="entry name" value="DUF4352"/>
    <property type="match status" value="1"/>
</dbReference>
<feature type="compositionally biased region" description="Acidic residues" evidence="2">
    <location>
        <begin position="43"/>
        <end position="65"/>
    </location>
</feature>
<comment type="caution">
    <text evidence="4">The sequence shown here is derived from an EMBL/GenBank/DDBJ whole genome shotgun (WGS) entry which is preliminary data.</text>
</comment>
<feature type="domain" description="DUF4352" evidence="3">
    <location>
        <begin position="69"/>
        <end position="164"/>
    </location>
</feature>
<organism evidence="4 5">
    <name type="scientific">Virgibacillus sediminis</name>
    <dbReference type="NCBI Taxonomy" id="202260"/>
    <lineage>
        <taxon>Bacteria</taxon>
        <taxon>Bacillati</taxon>
        <taxon>Bacillota</taxon>
        <taxon>Bacilli</taxon>
        <taxon>Bacillales</taxon>
        <taxon>Bacillaceae</taxon>
        <taxon>Virgibacillus</taxon>
    </lineage>
</organism>
<dbReference type="InterPro" id="IPR029050">
    <property type="entry name" value="Immunoprotect_excell_Ig-like"/>
</dbReference>
<evidence type="ECO:0000313" key="5">
    <source>
        <dbReference type="Proteomes" id="UP001595387"/>
    </source>
</evidence>
<dbReference type="Proteomes" id="UP001595387">
    <property type="component" value="Unassembled WGS sequence"/>
</dbReference>
<dbReference type="RefSeq" id="WP_390305717.1">
    <property type="nucleotide sequence ID" value="NZ_JBHRRZ010000015.1"/>
</dbReference>
<evidence type="ECO:0000259" key="3">
    <source>
        <dbReference type="Pfam" id="PF11611"/>
    </source>
</evidence>
<feature type="region of interest" description="Disordered" evidence="2">
    <location>
        <begin position="30"/>
        <end position="75"/>
    </location>
</feature>
<keyword evidence="1" id="KW-0732">Signal</keyword>
<proteinExistence type="predicted"/>
<gene>
    <name evidence="4" type="ORF">ACFODW_09510</name>
</gene>
<name>A0ABV7A6D7_9BACI</name>
<evidence type="ECO:0000256" key="2">
    <source>
        <dbReference type="SAM" id="MobiDB-lite"/>
    </source>
</evidence>
<protein>
    <submittedName>
        <fullName evidence="4">DUF4352 domain-containing protein</fullName>
    </submittedName>
</protein>
<sequence>MKKFMKFGCLGVIGLIALIVVVAVFSTGGEDTETSGTNQGENQSEETTNDQSSSEDEDAAEEASSEETYSVGDTAEVDGVQFTLKSVTTTDERNEFAETDPSQVVKVEYEIVNNKEDEISVGGDLQAYDGTGNQVESYPLDNTMGSLQPGKKIQGVEHFGIEEGPIEIYFQPLVSFEDPAIFTAEVQ</sequence>
<accession>A0ABV7A6D7</accession>
<reference evidence="5" key="1">
    <citation type="journal article" date="2019" name="Int. J. Syst. Evol. Microbiol.">
        <title>The Global Catalogue of Microorganisms (GCM) 10K type strain sequencing project: providing services to taxonomists for standard genome sequencing and annotation.</title>
        <authorList>
            <consortium name="The Broad Institute Genomics Platform"/>
            <consortium name="The Broad Institute Genome Sequencing Center for Infectious Disease"/>
            <person name="Wu L."/>
            <person name="Ma J."/>
        </authorList>
    </citation>
    <scope>NUCLEOTIDE SEQUENCE [LARGE SCALE GENOMIC DNA]</scope>
    <source>
        <strain evidence="5">KCTC 13193</strain>
    </source>
</reference>
<dbReference type="InterPro" id="IPR029051">
    <property type="entry name" value="DUF4352"/>
</dbReference>
<evidence type="ECO:0000256" key="1">
    <source>
        <dbReference type="ARBA" id="ARBA00022729"/>
    </source>
</evidence>
<keyword evidence="5" id="KW-1185">Reference proteome</keyword>
<dbReference type="EMBL" id="JBHRRZ010000015">
    <property type="protein sequence ID" value="MFC2948576.1"/>
    <property type="molecule type" value="Genomic_DNA"/>
</dbReference>